<gene>
    <name evidence="1" type="ORF">HNR31_001899</name>
</gene>
<dbReference type="AlphaFoldDB" id="A0A7W0C042"/>
<evidence type="ECO:0000313" key="2">
    <source>
        <dbReference type="Proteomes" id="UP000523087"/>
    </source>
</evidence>
<protein>
    <submittedName>
        <fullName evidence="1">Uncharacterized protein</fullName>
    </submittedName>
</protein>
<name>A0A7W0C042_9BACL</name>
<dbReference type="EMBL" id="JACDUT010000005">
    <property type="protein sequence ID" value="MBA2875126.1"/>
    <property type="molecule type" value="Genomic_DNA"/>
</dbReference>
<dbReference type="Proteomes" id="UP000523087">
    <property type="component" value="Unassembled WGS sequence"/>
</dbReference>
<comment type="caution">
    <text evidence="1">The sequence shown here is derived from an EMBL/GenBank/DDBJ whole genome shotgun (WGS) entry which is preliminary data.</text>
</comment>
<keyword evidence="2" id="KW-1185">Reference proteome</keyword>
<dbReference type="RefSeq" id="WP_181555976.1">
    <property type="nucleotide sequence ID" value="NZ_CP064060.1"/>
</dbReference>
<reference evidence="1 2" key="1">
    <citation type="submission" date="2020-07" db="EMBL/GenBank/DDBJ databases">
        <title>Genomic Encyclopedia of Type Strains, Phase IV (KMG-IV): sequencing the most valuable type-strain genomes for metagenomic binning, comparative biology and taxonomic classification.</title>
        <authorList>
            <person name="Goeker M."/>
        </authorList>
    </citation>
    <scope>NUCLEOTIDE SEQUENCE [LARGE SCALE GENOMIC DNA]</scope>
    <source>
        <strain evidence="1 2">DSM 15730</strain>
    </source>
</reference>
<proteinExistence type="predicted"/>
<accession>A0A7W0C042</accession>
<evidence type="ECO:0000313" key="1">
    <source>
        <dbReference type="EMBL" id="MBA2875126.1"/>
    </source>
</evidence>
<organism evidence="1 2">
    <name type="scientific">Thermaerobacillus caldiproteolyticus</name>
    <dbReference type="NCBI Taxonomy" id="247480"/>
    <lineage>
        <taxon>Bacteria</taxon>
        <taxon>Bacillati</taxon>
        <taxon>Bacillota</taxon>
        <taxon>Bacilli</taxon>
        <taxon>Bacillales</taxon>
        <taxon>Anoxybacillaceae</taxon>
        <taxon>Thermaerobacillus</taxon>
    </lineage>
</organism>
<sequence>MMLYDMKNRLYYKVINSGRPKMTDSHQGRSWGYVLKILNGKYVKFWIDFTRGRYMYFQHDGKWYRVQYLQSNYKKTNQDIFNGVLIDLIVDGQELKLIKGNIEKQLRLAM</sequence>